<accession>A0A059FST2</accession>
<feature type="domain" description="HMA" evidence="1">
    <location>
        <begin position="1"/>
        <end position="45"/>
    </location>
</feature>
<dbReference type="InterPro" id="IPR036163">
    <property type="entry name" value="HMA_dom_sf"/>
</dbReference>
<dbReference type="PATRIC" id="fig|1280950.3.peg.1335"/>
<proteinExistence type="predicted"/>
<keyword evidence="3" id="KW-1185">Reference proteome</keyword>
<dbReference type="Proteomes" id="UP000025171">
    <property type="component" value="Unassembled WGS sequence"/>
</dbReference>
<dbReference type="Gene3D" id="3.30.70.100">
    <property type="match status" value="1"/>
</dbReference>
<evidence type="ECO:0000313" key="2">
    <source>
        <dbReference type="EMBL" id="KCZ93508.1"/>
    </source>
</evidence>
<dbReference type="InterPro" id="IPR001802">
    <property type="entry name" value="MerP/CopZ"/>
</dbReference>
<dbReference type="STRING" id="1280950.HJO_06625"/>
<dbReference type="SUPFAM" id="SSF55008">
    <property type="entry name" value="HMA, heavy metal-associated domain"/>
    <property type="match status" value="1"/>
</dbReference>
<dbReference type="CDD" id="cd00371">
    <property type="entry name" value="HMA"/>
    <property type="match status" value="1"/>
</dbReference>
<dbReference type="GO" id="GO:0046872">
    <property type="term" value="F:metal ion binding"/>
    <property type="evidence" value="ECO:0007669"/>
    <property type="project" value="InterPro"/>
</dbReference>
<evidence type="ECO:0000259" key="1">
    <source>
        <dbReference type="PROSITE" id="PS50846"/>
    </source>
</evidence>
<dbReference type="EMBL" id="ARYK01000002">
    <property type="protein sequence ID" value="KCZ93508.1"/>
    <property type="molecule type" value="Genomic_DNA"/>
</dbReference>
<dbReference type="InterPro" id="IPR006121">
    <property type="entry name" value="HMA_dom"/>
</dbReference>
<protein>
    <submittedName>
        <fullName evidence="2">Mercuric transport protein, periplasmic component</fullName>
    </submittedName>
</protein>
<comment type="caution">
    <text evidence="2">The sequence shown here is derived from an EMBL/GenBank/DDBJ whole genome shotgun (WGS) entry which is preliminary data.</text>
</comment>
<organism evidence="2 3">
    <name type="scientific">Hyphomonas johnsonii MHS-2</name>
    <dbReference type="NCBI Taxonomy" id="1280950"/>
    <lineage>
        <taxon>Bacteria</taxon>
        <taxon>Pseudomonadati</taxon>
        <taxon>Pseudomonadota</taxon>
        <taxon>Alphaproteobacteria</taxon>
        <taxon>Hyphomonadales</taxon>
        <taxon>Hyphomonadaceae</taxon>
        <taxon>Hyphomonas</taxon>
    </lineage>
</organism>
<dbReference type="PROSITE" id="PS50846">
    <property type="entry name" value="HMA_2"/>
    <property type="match status" value="1"/>
</dbReference>
<name>A0A059FST2_9PROT</name>
<sequence>MMRVDGVETVDVDFATKIATVTFDPAVTTADTIAAASTDVGYPATRSGA</sequence>
<dbReference type="AlphaFoldDB" id="A0A059FST2"/>
<dbReference type="Pfam" id="PF00403">
    <property type="entry name" value="HMA"/>
    <property type="match status" value="1"/>
</dbReference>
<evidence type="ECO:0000313" key="3">
    <source>
        <dbReference type="Proteomes" id="UP000025171"/>
    </source>
</evidence>
<dbReference type="PRINTS" id="PR00946">
    <property type="entry name" value="HGSCAVENGER"/>
</dbReference>
<dbReference type="eggNOG" id="COG2608">
    <property type="taxonomic scope" value="Bacteria"/>
</dbReference>
<reference evidence="2 3" key="1">
    <citation type="journal article" date="2014" name="Antonie Van Leeuwenhoek">
        <title>Hyphomonas beringensis sp. nov. and Hyphomonas chukchiensis sp. nov., isolated from surface seawater of the Bering Sea and Chukchi Sea.</title>
        <authorList>
            <person name="Li C."/>
            <person name="Lai Q."/>
            <person name="Li G."/>
            <person name="Dong C."/>
            <person name="Wang J."/>
            <person name="Liao Y."/>
            <person name="Shao Z."/>
        </authorList>
    </citation>
    <scope>NUCLEOTIDE SEQUENCE [LARGE SCALE GENOMIC DNA]</scope>
    <source>
        <strain evidence="2 3">MHS-2</strain>
    </source>
</reference>
<gene>
    <name evidence="2" type="ORF">HJO_06625</name>
</gene>